<dbReference type="GO" id="GO:0005737">
    <property type="term" value="C:cytoplasm"/>
    <property type="evidence" value="ECO:0007669"/>
    <property type="project" value="UniProtKB-SubCell"/>
</dbReference>
<evidence type="ECO:0000256" key="3">
    <source>
        <dbReference type="HAMAP-Rule" id="MF_00528"/>
    </source>
</evidence>
<comment type="similarity">
    <text evidence="3">Belongs to the Maf family.</text>
</comment>
<dbReference type="Gene3D" id="3.90.950.10">
    <property type="match status" value="1"/>
</dbReference>
<dbReference type="CDD" id="cd00555">
    <property type="entry name" value="Maf"/>
    <property type="match status" value="1"/>
</dbReference>
<organism evidence="4 5">
    <name type="scientific">Georgenia yuyongxinii</name>
    <dbReference type="NCBI Taxonomy" id="2589797"/>
    <lineage>
        <taxon>Bacteria</taxon>
        <taxon>Bacillati</taxon>
        <taxon>Actinomycetota</taxon>
        <taxon>Actinomycetes</taxon>
        <taxon>Micrococcales</taxon>
        <taxon>Bogoriellaceae</taxon>
        <taxon>Georgenia</taxon>
    </lineage>
</organism>
<reference evidence="4 5" key="1">
    <citation type="submission" date="2019-07" db="EMBL/GenBank/DDBJ databases">
        <title>Georgenia wutianyii sp. nov. and Georgenia *** sp. nov. isolated from plateau pika (Ochotona curzoniae) in the Qinghai-Tibet plateau of China.</title>
        <authorList>
            <person name="Tian Z."/>
        </authorList>
    </citation>
    <scope>NUCLEOTIDE SEQUENCE [LARGE SCALE GENOMIC DNA]</scope>
    <source>
        <strain evidence="4 5">Z446</strain>
    </source>
</reference>
<proteinExistence type="inferred from homology"/>
<comment type="catalytic activity">
    <reaction evidence="3">
        <text>a ribonucleoside 5'-triphosphate + H2O = a ribonucleoside 5'-phosphate + diphosphate + H(+)</text>
        <dbReference type="Rhea" id="RHEA:23996"/>
        <dbReference type="ChEBI" id="CHEBI:15377"/>
        <dbReference type="ChEBI" id="CHEBI:15378"/>
        <dbReference type="ChEBI" id="CHEBI:33019"/>
        <dbReference type="ChEBI" id="CHEBI:58043"/>
        <dbReference type="ChEBI" id="CHEBI:61557"/>
        <dbReference type="EC" id="3.6.1.9"/>
    </reaction>
</comment>
<comment type="subcellular location">
    <subcellularLocation>
        <location evidence="3">Cytoplasm</location>
    </subcellularLocation>
</comment>
<dbReference type="EC" id="3.6.1.9" evidence="3"/>
<comment type="caution">
    <text evidence="3">Lacks conserved residue(s) required for the propagation of feature annotation.</text>
</comment>
<gene>
    <name evidence="4" type="ORF">FJ693_12700</name>
</gene>
<keyword evidence="5" id="KW-1185">Reference proteome</keyword>
<dbReference type="InterPro" id="IPR029001">
    <property type="entry name" value="ITPase-like_fam"/>
</dbReference>
<dbReference type="PANTHER" id="PTHR43213">
    <property type="entry name" value="BIFUNCTIONAL DTTP/UTP PYROPHOSPHATASE/METHYLTRANSFERASE PROTEIN-RELATED"/>
    <property type="match status" value="1"/>
</dbReference>
<dbReference type="PIRSF" id="PIRSF006305">
    <property type="entry name" value="Maf"/>
    <property type="match status" value="1"/>
</dbReference>
<dbReference type="EMBL" id="VJXR01000038">
    <property type="protein sequence ID" value="TRW44690.1"/>
    <property type="molecule type" value="Genomic_DNA"/>
</dbReference>
<comment type="function">
    <text evidence="3">Nucleoside triphosphate pyrophosphatase. May have a dual role in cell division arrest and in preventing the incorporation of modified nucleotides into cellular nucleic acids.</text>
</comment>
<evidence type="ECO:0000256" key="2">
    <source>
        <dbReference type="ARBA" id="ARBA00022801"/>
    </source>
</evidence>
<dbReference type="PANTHER" id="PTHR43213:SF5">
    <property type="entry name" value="BIFUNCTIONAL DTTP_UTP PYROPHOSPHATASE_METHYLTRANSFERASE PROTEIN-RELATED"/>
    <property type="match status" value="1"/>
</dbReference>
<dbReference type="NCBIfam" id="TIGR00172">
    <property type="entry name" value="maf"/>
    <property type="match status" value="1"/>
</dbReference>
<comment type="caution">
    <text evidence="4">The sequence shown here is derived from an EMBL/GenBank/DDBJ whole genome shotgun (WGS) entry which is preliminary data.</text>
</comment>
<dbReference type="Proteomes" id="UP000318693">
    <property type="component" value="Unassembled WGS sequence"/>
</dbReference>
<dbReference type="InterPro" id="IPR003697">
    <property type="entry name" value="Maf-like"/>
</dbReference>
<evidence type="ECO:0000256" key="1">
    <source>
        <dbReference type="ARBA" id="ARBA00001968"/>
    </source>
</evidence>
<name>A0A552WPK1_9MICO</name>
<feature type="active site" description="Proton acceptor" evidence="3">
    <location>
        <position position="86"/>
    </location>
</feature>
<dbReference type="HAMAP" id="MF_00528">
    <property type="entry name" value="Maf"/>
    <property type="match status" value="1"/>
</dbReference>
<dbReference type="GO" id="GO:0047429">
    <property type="term" value="F:nucleoside triphosphate diphosphatase activity"/>
    <property type="evidence" value="ECO:0007669"/>
    <property type="project" value="UniProtKB-EC"/>
</dbReference>
<dbReference type="Pfam" id="PF02545">
    <property type="entry name" value="Maf"/>
    <property type="match status" value="1"/>
</dbReference>
<keyword evidence="3" id="KW-0546">Nucleotide metabolism</keyword>
<comment type="cofactor">
    <cofactor evidence="1 3">
        <name>a divalent metal cation</name>
        <dbReference type="ChEBI" id="CHEBI:60240"/>
    </cofactor>
</comment>
<dbReference type="GO" id="GO:0009117">
    <property type="term" value="P:nucleotide metabolic process"/>
    <property type="evidence" value="ECO:0007669"/>
    <property type="project" value="UniProtKB-KW"/>
</dbReference>
<sequence length="215" mass="22373">MTTLLLASASPARLSTLRAAGLDPLVAASSVDEAKLLATATTEADRAGSAPVPPADQVLLLARAKAHDVREHPTLAREADVVLGCDSMLELEGEVLGKPTDAADAVVRWRRMRGRTGVLHTGHCLLDRNGREASATSSTVVHFADLTDAEVEAYVATGEPLWVAGAFTVDGLGGPFVAGIEGDYHGVVGVSLPLLRVLLAELGVAITDLWRPAAD</sequence>
<keyword evidence="3" id="KW-0963">Cytoplasm</keyword>
<evidence type="ECO:0000313" key="5">
    <source>
        <dbReference type="Proteomes" id="UP000318693"/>
    </source>
</evidence>
<dbReference type="AlphaFoldDB" id="A0A552WPK1"/>
<keyword evidence="2 3" id="KW-0378">Hydrolase</keyword>
<dbReference type="RefSeq" id="WP_143418887.1">
    <property type="nucleotide sequence ID" value="NZ_VJXR01000038.1"/>
</dbReference>
<accession>A0A552WPK1</accession>
<dbReference type="SUPFAM" id="SSF52972">
    <property type="entry name" value="ITPase-like"/>
    <property type="match status" value="1"/>
</dbReference>
<evidence type="ECO:0000313" key="4">
    <source>
        <dbReference type="EMBL" id="TRW44690.1"/>
    </source>
</evidence>
<comment type="catalytic activity">
    <reaction evidence="3">
        <text>a 2'-deoxyribonucleoside 5'-triphosphate + H2O = a 2'-deoxyribonucleoside 5'-phosphate + diphosphate + H(+)</text>
        <dbReference type="Rhea" id="RHEA:44644"/>
        <dbReference type="ChEBI" id="CHEBI:15377"/>
        <dbReference type="ChEBI" id="CHEBI:15378"/>
        <dbReference type="ChEBI" id="CHEBI:33019"/>
        <dbReference type="ChEBI" id="CHEBI:61560"/>
        <dbReference type="ChEBI" id="CHEBI:65317"/>
        <dbReference type="EC" id="3.6.1.9"/>
    </reaction>
</comment>
<protein>
    <recommendedName>
        <fullName evidence="3">Nucleoside triphosphate pyrophosphatase</fullName>
        <ecNumber evidence="3">3.6.1.9</ecNumber>
    </recommendedName>
    <alternativeName>
        <fullName evidence="3">Nucleotide pyrophosphatase</fullName>
        <shortName evidence="3">Nucleotide PPase</shortName>
    </alternativeName>
</protein>